<keyword evidence="1" id="KW-0812">Transmembrane</keyword>
<dbReference type="RefSeq" id="WP_120070785.1">
    <property type="nucleotide sequence ID" value="NZ_CP126113.1"/>
</dbReference>
<gene>
    <name evidence="2" type="ORF">D4N35_004755</name>
</gene>
<reference evidence="2" key="1">
    <citation type="submission" date="2018-12" db="EMBL/GenBank/DDBJ databases">
        <authorList>
            <person name="Sun L."/>
            <person name="Chen Z."/>
        </authorList>
    </citation>
    <scope>NUCLEOTIDE SEQUENCE [LARGE SCALE GENOMIC DNA]</scope>
    <source>
        <strain evidence="2">DSM 16012</strain>
    </source>
</reference>
<dbReference type="Proteomes" id="UP000273811">
    <property type="component" value="Unassembled WGS sequence"/>
</dbReference>
<comment type="caution">
    <text evidence="2">The sequence shown here is derived from an EMBL/GenBank/DDBJ whole genome shotgun (WGS) entry which is preliminary data.</text>
</comment>
<keyword evidence="1" id="KW-0472">Membrane</keyword>
<name>A0A443IZ93_9BACI</name>
<sequence length="228" mass="26065">MSIQSVLHIHRKDKWGWLYIPSIILSSSFFVHLIVSLLINNDEAFYTGGITSIFVYAFVMGILVVVQSFPFAIGMSVTRKDYFFGTVLMGLAACFILGALIRIFTSIENRTSGWGNRFHFFYFPYLNDGTSFFQQLIMYVILFSFLFFLGFLIASFARRFGVKGMMILSLAVLLIGSVIVLLFHQFHVWPDIFKWFSNQTAVGLSYRLIPVVLFSMAASYLLLRKVSV</sequence>
<evidence type="ECO:0000313" key="2">
    <source>
        <dbReference type="EMBL" id="RWR13511.1"/>
    </source>
</evidence>
<keyword evidence="3" id="KW-1185">Reference proteome</keyword>
<protein>
    <submittedName>
        <fullName evidence="2">Uncharacterized protein</fullName>
    </submittedName>
</protein>
<dbReference type="AlphaFoldDB" id="A0A443IZ93"/>
<dbReference type="EMBL" id="QYTU02000006">
    <property type="protein sequence ID" value="RWR13511.1"/>
    <property type="molecule type" value="Genomic_DNA"/>
</dbReference>
<proteinExistence type="predicted"/>
<feature type="transmembrane region" description="Helical" evidence="1">
    <location>
        <begin position="45"/>
        <end position="70"/>
    </location>
</feature>
<keyword evidence="1" id="KW-1133">Transmembrane helix</keyword>
<feature type="transmembrane region" description="Helical" evidence="1">
    <location>
        <begin position="204"/>
        <end position="223"/>
    </location>
</feature>
<evidence type="ECO:0000256" key="1">
    <source>
        <dbReference type="SAM" id="Phobius"/>
    </source>
</evidence>
<dbReference type="OrthoDB" id="2663350at2"/>
<feature type="transmembrane region" description="Helical" evidence="1">
    <location>
        <begin position="82"/>
        <end position="104"/>
    </location>
</feature>
<feature type="transmembrane region" description="Helical" evidence="1">
    <location>
        <begin position="136"/>
        <end position="157"/>
    </location>
</feature>
<feature type="transmembrane region" description="Helical" evidence="1">
    <location>
        <begin position="16"/>
        <end position="39"/>
    </location>
</feature>
<organism evidence="2 3">
    <name type="scientific">Siminovitchia fortis</name>
    <dbReference type="NCBI Taxonomy" id="254758"/>
    <lineage>
        <taxon>Bacteria</taxon>
        <taxon>Bacillati</taxon>
        <taxon>Bacillota</taxon>
        <taxon>Bacilli</taxon>
        <taxon>Bacillales</taxon>
        <taxon>Bacillaceae</taxon>
        <taxon>Siminovitchia</taxon>
    </lineage>
</organism>
<accession>A0A443IZ93</accession>
<feature type="transmembrane region" description="Helical" evidence="1">
    <location>
        <begin position="164"/>
        <end position="184"/>
    </location>
</feature>
<evidence type="ECO:0000313" key="3">
    <source>
        <dbReference type="Proteomes" id="UP000273811"/>
    </source>
</evidence>